<dbReference type="RefSeq" id="WP_190949893.1">
    <property type="nucleotide sequence ID" value="NZ_JACJTC010000009.1"/>
</dbReference>
<feature type="transmembrane region" description="Helical" evidence="1">
    <location>
        <begin position="20"/>
        <end position="42"/>
    </location>
</feature>
<evidence type="ECO:0008006" key="4">
    <source>
        <dbReference type="Google" id="ProtNLM"/>
    </source>
</evidence>
<keyword evidence="1" id="KW-0472">Membrane</keyword>
<keyword evidence="1" id="KW-1133">Transmembrane helix</keyword>
<gene>
    <name evidence="2" type="ORF">H6G94_13935</name>
</gene>
<organism evidence="2 3">
    <name type="scientific">Nostoc punctiforme FACHB-252</name>
    <dbReference type="NCBI Taxonomy" id="1357509"/>
    <lineage>
        <taxon>Bacteria</taxon>
        <taxon>Bacillati</taxon>
        <taxon>Cyanobacteriota</taxon>
        <taxon>Cyanophyceae</taxon>
        <taxon>Nostocales</taxon>
        <taxon>Nostocaceae</taxon>
        <taxon>Nostoc</taxon>
    </lineage>
</organism>
<reference evidence="2 3" key="1">
    <citation type="journal article" date="2020" name="ISME J.">
        <title>Comparative genomics reveals insights into cyanobacterial evolution and habitat adaptation.</title>
        <authorList>
            <person name="Chen M.Y."/>
            <person name="Teng W.K."/>
            <person name="Zhao L."/>
            <person name="Hu C.X."/>
            <person name="Zhou Y.K."/>
            <person name="Han B.P."/>
            <person name="Song L.R."/>
            <person name="Shu W.S."/>
        </authorList>
    </citation>
    <scope>NUCLEOTIDE SEQUENCE [LARGE SCALE GENOMIC DNA]</scope>
    <source>
        <strain evidence="2 3">FACHB-252</strain>
    </source>
</reference>
<proteinExistence type="predicted"/>
<dbReference type="Proteomes" id="UP000606396">
    <property type="component" value="Unassembled WGS sequence"/>
</dbReference>
<protein>
    <recommendedName>
        <fullName evidence="4">ABC transporter permease</fullName>
    </recommendedName>
</protein>
<comment type="caution">
    <text evidence="2">The sequence shown here is derived from an EMBL/GenBank/DDBJ whole genome shotgun (WGS) entry which is preliminary data.</text>
</comment>
<sequence>MAFRNNSVTNLWQKLQQDSVVWGSLAIWITGLVVVLLMLAIFSNT</sequence>
<evidence type="ECO:0000313" key="2">
    <source>
        <dbReference type="EMBL" id="MBD2612363.1"/>
    </source>
</evidence>
<dbReference type="EMBL" id="JACJTC010000009">
    <property type="protein sequence ID" value="MBD2612363.1"/>
    <property type="molecule type" value="Genomic_DNA"/>
</dbReference>
<evidence type="ECO:0000313" key="3">
    <source>
        <dbReference type="Proteomes" id="UP000606396"/>
    </source>
</evidence>
<keyword evidence="3" id="KW-1185">Reference proteome</keyword>
<keyword evidence="1" id="KW-0812">Transmembrane</keyword>
<evidence type="ECO:0000256" key="1">
    <source>
        <dbReference type="SAM" id="Phobius"/>
    </source>
</evidence>
<name>A0ABR8H9E8_NOSPU</name>
<accession>A0ABR8H9E8</accession>